<feature type="region of interest" description="Disordered" evidence="1">
    <location>
        <begin position="1"/>
        <end position="21"/>
    </location>
</feature>
<feature type="compositionally biased region" description="Polar residues" evidence="1">
    <location>
        <begin position="7"/>
        <end position="19"/>
    </location>
</feature>
<proteinExistence type="predicted"/>
<dbReference type="RefSeq" id="WP_203893074.1">
    <property type="nucleotide sequence ID" value="NZ_BOOH01000040.1"/>
</dbReference>
<keyword evidence="4" id="KW-1185">Reference proteome</keyword>
<evidence type="ECO:0000313" key="4">
    <source>
        <dbReference type="Proteomes" id="UP000616724"/>
    </source>
</evidence>
<evidence type="ECO:0000256" key="2">
    <source>
        <dbReference type="SAM" id="Phobius"/>
    </source>
</evidence>
<dbReference type="Proteomes" id="UP000616724">
    <property type="component" value="Unassembled WGS sequence"/>
</dbReference>
<organism evidence="3 4">
    <name type="scientific">Planobispora longispora</name>
    <dbReference type="NCBI Taxonomy" id="28887"/>
    <lineage>
        <taxon>Bacteria</taxon>
        <taxon>Bacillati</taxon>
        <taxon>Actinomycetota</taxon>
        <taxon>Actinomycetes</taxon>
        <taxon>Streptosporangiales</taxon>
        <taxon>Streptosporangiaceae</taxon>
        <taxon>Planobispora</taxon>
    </lineage>
</organism>
<keyword evidence="2" id="KW-0472">Membrane</keyword>
<comment type="caution">
    <text evidence="3">The sequence shown here is derived from an EMBL/GenBank/DDBJ whole genome shotgun (WGS) entry which is preliminary data.</text>
</comment>
<name>A0A8J3RPX4_9ACTN</name>
<keyword evidence="2" id="KW-0812">Transmembrane</keyword>
<sequence>MSHDSPEPSTRQLRWTATVPSPAAPRRGRLVLAAAGVVVLAAAGGGGAYVVTRSLTSPDPGPAPSPAAAPATPVAQTATGPIKACATLDTLETERLVPKATVSDTVSDKRDEFSYIAWSCTWSNPSLSFGEYRRNRKITVEVTQHHARESDSADTVSRRQYGIELSSSQFRAANPTKDAYYAMAKLDGIGEEAHARYTWYKGNSIPSAFGEGFARVGDVTVKVEYEASQERKDSPLFTSKGRTLVTEKNAMREVKLLLGQAAESVAAWRQGRPYARATLDPTPTPTGPTPTPTPVAIDFPKTCEAVTPVATELVPGAKSNAERTRDGGKTIVSCRWNNREIPAQDGFGLRTVFISFTTFTNRSGAPDTGAAKHYYIDLRSKAKEWEGSGFQGLFYHKVTEPKDWGDRAHYQYRKNRTPSVHAGIADSAVLVGATVIEVTHGGSERAKDQPINSPSSVLMPQKQAVAGLLKATETALEAFRKTGTD</sequence>
<reference evidence="3 4" key="1">
    <citation type="submission" date="2021-01" db="EMBL/GenBank/DDBJ databases">
        <title>Whole genome shotgun sequence of Planobispora longispora NBRC 13918.</title>
        <authorList>
            <person name="Komaki H."/>
            <person name="Tamura T."/>
        </authorList>
    </citation>
    <scope>NUCLEOTIDE SEQUENCE [LARGE SCALE GENOMIC DNA]</scope>
    <source>
        <strain evidence="3 4">NBRC 13918</strain>
    </source>
</reference>
<evidence type="ECO:0000256" key="1">
    <source>
        <dbReference type="SAM" id="MobiDB-lite"/>
    </source>
</evidence>
<gene>
    <name evidence="3" type="ORF">Plo01_50090</name>
</gene>
<dbReference type="AlphaFoldDB" id="A0A8J3RPX4"/>
<feature type="transmembrane region" description="Helical" evidence="2">
    <location>
        <begin position="30"/>
        <end position="51"/>
    </location>
</feature>
<accession>A0A8J3RPX4</accession>
<evidence type="ECO:0000313" key="3">
    <source>
        <dbReference type="EMBL" id="GIH78580.1"/>
    </source>
</evidence>
<dbReference type="EMBL" id="BOOH01000040">
    <property type="protein sequence ID" value="GIH78580.1"/>
    <property type="molecule type" value="Genomic_DNA"/>
</dbReference>
<keyword evidence="2" id="KW-1133">Transmembrane helix</keyword>
<protein>
    <submittedName>
        <fullName evidence="3">Uncharacterized protein</fullName>
    </submittedName>
</protein>